<evidence type="ECO:0000313" key="8">
    <source>
        <dbReference type="Proteomes" id="UP000326340"/>
    </source>
</evidence>
<evidence type="ECO:0000256" key="5">
    <source>
        <dbReference type="ARBA" id="ARBA00023242"/>
    </source>
</evidence>
<keyword evidence="7" id="KW-0645">Protease</keyword>
<proteinExistence type="predicted"/>
<evidence type="ECO:0000256" key="4">
    <source>
        <dbReference type="ARBA" id="ARBA00023163"/>
    </source>
</evidence>
<dbReference type="GO" id="GO:0008233">
    <property type="term" value="F:peptidase activity"/>
    <property type="evidence" value="ECO:0007669"/>
    <property type="project" value="UniProtKB-KW"/>
</dbReference>
<name>A0A5Q4BAM9_9PEZI</name>
<keyword evidence="4" id="KW-0804">Transcription</keyword>
<gene>
    <name evidence="7" type="primary">PrtT-1</name>
    <name evidence="7" type="ORF">CSHISOI_11678</name>
</gene>
<evidence type="ECO:0000256" key="3">
    <source>
        <dbReference type="ARBA" id="ARBA00023125"/>
    </source>
</evidence>
<evidence type="ECO:0000256" key="1">
    <source>
        <dbReference type="ARBA" id="ARBA00004123"/>
    </source>
</evidence>
<dbReference type="PANTHER" id="PTHR31845:SF17">
    <property type="entry name" value="ZN(II)2CYS6 TRANSCRIPTION FACTOR (EUROFUNG)"/>
    <property type="match status" value="1"/>
</dbReference>
<dbReference type="GO" id="GO:0000981">
    <property type="term" value="F:DNA-binding transcription factor activity, RNA polymerase II-specific"/>
    <property type="evidence" value="ECO:0007669"/>
    <property type="project" value="TreeGrafter"/>
</dbReference>
<dbReference type="GO" id="GO:0000976">
    <property type="term" value="F:transcription cis-regulatory region binding"/>
    <property type="evidence" value="ECO:0007669"/>
    <property type="project" value="TreeGrafter"/>
</dbReference>
<protein>
    <submittedName>
        <fullName evidence="7">Transcriptional activator of proteases prtT</fullName>
    </submittedName>
</protein>
<dbReference type="InterPro" id="IPR051089">
    <property type="entry name" value="prtT"/>
</dbReference>
<dbReference type="AlphaFoldDB" id="A0A5Q4BAM9"/>
<dbReference type="Proteomes" id="UP000326340">
    <property type="component" value="Unassembled WGS sequence"/>
</dbReference>
<feature type="region of interest" description="Disordered" evidence="6">
    <location>
        <begin position="1"/>
        <end position="34"/>
    </location>
</feature>
<keyword evidence="3" id="KW-0238">DNA-binding</keyword>
<evidence type="ECO:0000256" key="2">
    <source>
        <dbReference type="ARBA" id="ARBA00023015"/>
    </source>
</evidence>
<keyword evidence="2" id="KW-0805">Transcription regulation</keyword>
<dbReference type="GO" id="GO:0005634">
    <property type="term" value="C:nucleus"/>
    <property type="evidence" value="ECO:0007669"/>
    <property type="project" value="UniProtKB-SubCell"/>
</dbReference>
<feature type="non-terminal residue" evidence="7">
    <location>
        <position position="181"/>
    </location>
</feature>
<dbReference type="GO" id="GO:0006508">
    <property type="term" value="P:proteolysis"/>
    <property type="evidence" value="ECO:0007669"/>
    <property type="project" value="UniProtKB-KW"/>
</dbReference>
<keyword evidence="8" id="KW-1185">Reference proteome</keyword>
<comment type="caution">
    <text evidence="7">The sequence shown here is derived from an EMBL/GenBank/DDBJ whole genome shotgun (WGS) entry which is preliminary data.</text>
</comment>
<dbReference type="PANTHER" id="PTHR31845">
    <property type="entry name" value="FINGER DOMAIN PROTEIN, PUTATIVE-RELATED"/>
    <property type="match status" value="1"/>
</dbReference>
<organism evidence="7 8">
    <name type="scientific">Colletotrichum shisoi</name>
    <dbReference type="NCBI Taxonomy" id="2078593"/>
    <lineage>
        <taxon>Eukaryota</taxon>
        <taxon>Fungi</taxon>
        <taxon>Dikarya</taxon>
        <taxon>Ascomycota</taxon>
        <taxon>Pezizomycotina</taxon>
        <taxon>Sordariomycetes</taxon>
        <taxon>Hypocreomycetidae</taxon>
        <taxon>Glomerellales</taxon>
        <taxon>Glomerellaceae</taxon>
        <taxon>Colletotrichum</taxon>
        <taxon>Colletotrichum destructivum species complex</taxon>
    </lineage>
</organism>
<keyword evidence="7" id="KW-0378">Hydrolase</keyword>
<comment type="subcellular location">
    <subcellularLocation>
        <location evidence="1">Nucleus</location>
    </subcellularLocation>
</comment>
<dbReference type="OrthoDB" id="4060227at2759"/>
<accession>A0A5Q4BAM9</accession>
<dbReference type="EMBL" id="PUHP01003973">
    <property type="protein sequence ID" value="TQN63754.1"/>
    <property type="molecule type" value="Genomic_DNA"/>
</dbReference>
<dbReference type="CDD" id="cd12148">
    <property type="entry name" value="fungal_TF_MHR"/>
    <property type="match status" value="1"/>
</dbReference>
<sequence>MSKRSWSGANEGMEFMPTPRRPGGPRRAPEGHLSRARDDFISRGALQLEDAERLFSPYRDRLDALMYGVGCKYQQLEELRRKSPILTTATLTVAALHDPQSNSLVNRDYLRATCVASYWLSDVSWMLSGYAIRRAAECNLHNSYAGAIEEKSEEAADGARLWYTLNICDQHLATLYGRRAI</sequence>
<evidence type="ECO:0000313" key="7">
    <source>
        <dbReference type="EMBL" id="TQN63754.1"/>
    </source>
</evidence>
<keyword evidence="5" id="KW-0539">Nucleus</keyword>
<evidence type="ECO:0000256" key="6">
    <source>
        <dbReference type="SAM" id="MobiDB-lite"/>
    </source>
</evidence>
<reference evidence="7 8" key="1">
    <citation type="journal article" date="2019" name="Sci. Rep.">
        <title>Colletotrichum shisoi sp. nov., an anthracnose pathogen of Perilla frutescens in Japan: molecular phylogenetic, morphological and genomic evidence.</title>
        <authorList>
            <person name="Gan P."/>
            <person name="Tsushima A."/>
            <person name="Hiroyama R."/>
            <person name="Narusaka M."/>
            <person name="Takano Y."/>
            <person name="Narusaka Y."/>
            <person name="Kawaradani M."/>
            <person name="Damm U."/>
            <person name="Shirasu K."/>
        </authorList>
    </citation>
    <scope>NUCLEOTIDE SEQUENCE [LARGE SCALE GENOMIC DNA]</scope>
    <source>
        <strain evidence="7 8">PG-2018a</strain>
    </source>
</reference>